<evidence type="ECO:0000256" key="1">
    <source>
        <dbReference type="SAM" id="MobiDB-lite"/>
    </source>
</evidence>
<dbReference type="RefSeq" id="XP_062649187.1">
    <property type="nucleotide sequence ID" value="XM_062795499.1"/>
</dbReference>
<sequence>MGTARWTKTYPLKTAGRPSGADSALRAGTGAVSKCRQRLLRAGLVTRVWTVQEFALARREQVWCCMRRSLSSPRLVHELMYLVRYISEEKESPDTGLPEIVSLPRFGAEGQFDTLLKTCSVVKELMTKKEALPLRLALYNLDYQESTDPRDYNYALRELLIPVEKPPSRQAIQSRLTSSLSRHQVPCSLFEDWNLHLYASYELLRSPGMPSWAFNFAKHSSSAAEEHHAALWNRSSPCPAGLAHFSGRPH</sequence>
<proteinExistence type="predicted"/>
<accession>A0AAN6U5E3</accession>
<dbReference type="AlphaFoldDB" id="A0AAN6U5E3"/>
<comment type="caution">
    <text evidence="2">The sequence shown here is derived from an EMBL/GenBank/DDBJ whole genome shotgun (WGS) entry which is preliminary data.</text>
</comment>
<feature type="region of interest" description="Disordered" evidence="1">
    <location>
        <begin position="1"/>
        <end position="23"/>
    </location>
</feature>
<reference evidence="2" key="2">
    <citation type="submission" date="2023-05" db="EMBL/GenBank/DDBJ databases">
        <authorList>
            <consortium name="Lawrence Berkeley National Laboratory"/>
            <person name="Steindorff A."/>
            <person name="Hensen N."/>
            <person name="Bonometti L."/>
            <person name="Westerberg I."/>
            <person name="Brannstrom I.O."/>
            <person name="Guillou S."/>
            <person name="Cros-Aarteil S."/>
            <person name="Calhoun S."/>
            <person name="Haridas S."/>
            <person name="Kuo A."/>
            <person name="Mondo S."/>
            <person name="Pangilinan J."/>
            <person name="Riley R."/>
            <person name="Labutti K."/>
            <person name="Andreopoulos B."/>
            <person name="Lipzen A."/>
            <person name="Chen C."/>
            <person name="Yanf M."/>
            <person name="Daum C."/>
            <person name="Ng V."/>
            <person name="Clum A."/>
            <person name="Ohm R."/>
            <person name="Martin F."/>
            <person name="Silar P."/>
            <person name="Natvig D."/>
            <person name="Lalanne C."/>
            <person name="Gautier V."/>
            <person name="Ament-Velasquez S.L."/>
            <person name="Kruys A."/>
            <person name="Hutchinson M.I."/>
            <person name="Powell A.J."/>
            <person name="Barry K."/>
            <person name="Miller A.N."/>
            <person name="Grigoriev I.V."/>
            <person name="Debuchy R."/>
            <person name="Gladieux P."/>
            <person name="Thoren M.H."/>
            <person name="Johannesson H."/>
        </authorList>
    </citation>
    <scope>NUCLEOTIDE SEQUENCE</scope>
    <source>
        <strain evidence="2">CBS 731.68</strain>
    </source>
</reference>
<evidence type="ECO:0000313" key="3">
    <source>
        <dbReference type="Proteomes" id="UP001302602"/>
    </source>
</evidence>
<organism evidence="2 3">
    <name type="scientific">Parathielavia appendiculata</name>
    <dbReference type="NCBI Taxonomy" id="2587402"/>
    <lineage>
        <taxon>Eukaryota</taxon>
        <taxon>Fungi</taxon>
        <taxon>Dikarya</taxon>
        <taxon>Ascomycota</taxon>
        <taxon>Pezizomycotina</taxon>
        <taxon>Sordariomycetes</taxon>
        <taxon>Sordariomycetidae</taxon>
        <taxon>Sordariales</taxon>
        <taxon>Chaetomiaceae</taxon>
        <taxon>Parathielavia</taxon>
    </lineage>
</organism>
<protein>
    <submittedName>
        <fullName evidence="2">Uncharacterized protein</fullName>
    </submittedName>
</protein>
<gene>
    <name evidence="2" type="ORF">N657DRAFT_669738</name>
</gene>
<dbReference type="GeneID" id="87832267"/>
<reference evidence="2" key="1">
    <citation type="journal article" date="2023" name="Mol. Phylogenet. Evol.">
        <title>Genome-scale phylogeny and comparative genomics of the fungal order Sordariales.</title>
        <authorList>
            <person name="Hensen N."/>
            <person name="Bonometti L."/>
            <person name="Westerberg I."/>
            <person name="Brannstrom I.O."/>
            <person name="Guillou S."/>
            <person name="Cros-Aarteil S."/>
            <person name="Calhoun S."/>
            <person name="Haridas S."/>
            <person name="Kuo A."/>
            <person name="Mondo S."/>
            <person name="Pangilinan J."/>
            <person name="Riley R."/>
            <person name="LaButti K."/>
            <person name="Andreopoulos B."/>
            <person name="Lipzen A."/>
            <person name="Chen C."/>
            <person name="Yan M."/>
            <person name="Daum C."/>
            <person name="Ng V."/>
            <person name="Clum A."/>
            <person name="Steindorff A."/>
            <person name="Ohm R.A."/>
            <person name="Martin F."/>
            <person name="Silar P."/>
            <person name="Natvig D.O."/>
            <person name="Lalanne C."/>
            <person name="Gautier V."/>
            <person name="Ament-Velasquez S.L."/>
            <person name="Kruys A."/>
            <person name="Hutchinson M.I."/>
            <person name="Powell A.J."/>
            <person name="Barry K."/>
            <person name="Miller A.N."/>
            <person name="Grigoriev I.V."/>
            <person name="Debuchy R."/>
            <person name="Gladieux P."/>
            <person name="Hiltunen Thoren M."/>
            <person name="Johannesson H."/>
        </authorList>
    </citation>
    <scope>NUCLEOTIDE SEQUENCE</scope>
    <source>
        <strain evidence="2">CBS 731.68</strain>
    </source>
</reference>
<name>A0AAN6U5E3_9PEZI</name>
<dbReference type="Proteomes" id="UP001302602">
    <property type="component" value="Unassembled WGS sequence"/>
</dbReference>
<evidence type="ECO:0000313" key="2">
    <source>
        <dbReference type="EMBL" id="KAK4125416.1"/>
    </source>
</evidence>
<keyword evidence="3" id="KW-1185">Reference proteome</keyword>
<dbReference type="EMBL" id="MU853225">
    <property type="protein sequence ID" value="KAK4125416.1"/>
    <property type="molecule type" value="Genomic_DNA"/>
</dbReference>